<dbReference type="InterPro" id="IPR000719">
    <property type="entry name" value="Prot_kinase_dom"/>
</dbReference>
<dbReference type="InterPro" id="IPR011009">
    <property type="entry name" value="Kinase-like_dom_sf"/>
</dbReference>
<dbReference type="Pfam" id="PF00069">
    <property type="entry name" value="Pkinase"/>
    <property type="match status" value="1"/>
</dbReference>
<dbReference type="OrthoDB" id="2156052at2759"/>
<accession>A0A915YP39</accession>
<dbReference type="InterPro" id="IPR052396">
    <property type="entry name" value="Meiotic_Drive_Suppr_Kinase"/>
</dbReference>
<feature type="region of interest" description="Disordered" evidence="1">
    <location>
        <begin position="256"/>
        <end position="317"/>
    </location>
</feature>
<feature type="domain" description="Protein kinase" evidence="2">
    <location>
        <begin position="322"/>
        <end position="484"/>
    </location>
</feature>
<evidence type="ECO:0000256" key="1">
    <source>
        <dbReference type="SAM" id="MobiDB-lite"/>
    </source>
</evidence>
<dbReference type="InterPro" id="IPR008266">
    <property type="entry name" value="Tyr_kinase_AS"/>
</dbReference>
<dbReference type="Gene3D" id="1.10.510.10">
    <property type="entry name" value="Transferase(Phosphotransferase) domain 1"/>
    <property type="match status" value="1"/>
</dbReference>
<comment type="caution">
    <text evidence="3">The sequence shown here is derived from an EMBL/GenBank/DDBJ whole genome shotgun (WGS) entry which is preliminary data.</text>
</comment>
<proteinExistence type="predicted"/>
<dbReference type="PROSITE" id="PS00109">
    <property type="entry name" value="PROTEIN_KINASE_TYR"/>
    <property type="match status" value="1"/>
</dbReference>
<reference evidence="3" key="1">
    <citation type="submission" date="2020-05" db="EMBL/GenBank/DDBJ databases">
        <authorList>
            <person name="Rincon C."/>
            <person name="Sanders R I."/>
            <person name="Robbins C."/>
            <person name="Chaturvedi A."/>
        </authorList>
    </citation>
    <scope>NUCLEOTIDE SEQUENCE</scope>
    <source>
        <strain evidence="3">CHB12</strain>
    </source>
</reference>
<dbReference type="EMBL" id="CAGKOT010000001">
    <property type="protein sequence ID" value="CAB5303161.1"/>
    <property type="molecule type" value="Genomic_DNA"/>
</dbReference>
<dbReference type="VEuPathDB" id="FungiDB:RhiirFUN_019001"/>
<dbReference type="GO" id="GO:0004672">
    <property type="term" value="F:protein kinase activity"/>
    <property type="evidence" value="ECO:0007669"/>
    <property type="project" value="InterPro"/>
</dbReference>
<dbReference type="PROSITE" id="PS50011">
    <property type="entry name" value="PROTEIN_KINASE_DOM"/>
    <property type="match status" value="1"/>
</dbReference>
<organism evidence="3 4">
    <name type="scientific">Rhizophagus irregularis</name>
    <dbReference type="NCBI Taxonomy" id="588596"/>
    <lineage>
        <taxon>Eukaryota</taxon>
        <taxon>Fungi</taxon>
        <taxon>Fungi incertae sedis</taxon>
        <taxon>Mucoromycota</taxon>
        <taxon>Glomeromycotina</taxon>
        <taxon>Glomeromycetes</taxon>
        <taxon>Glomerales</taxon>
        <taxon>Glomeraceae</taxon>
        <taxon>Rhizophagus</taxon>
    </lineage>
</organism>
<feature type="compositionally biased region" description="Acidic residues" evidence="1">
    <location>
        <begin position="260"/>
        <end position="296"/>
    </location>
</feature>
<sequence length="484" mass="55139">MAQTAGQLLGQAVPVCQWIPQNTLNTTSTIPAYPRFPDNVREWIGFFRAVRLAGTQFPFPGGQFPGVGATNAIPLRVEDDAKTRLRDNVLSTVGALIPQGAGFVATPAVFLGASDYVLCTNNYTVAKMPVEMKTRYNLDLRGYDFWQIYRYNDRRGIMNPRFGDRRFDPNFRFKKRILSQIFGEMACNGLHYGILSNYIDTYFLKREETNPTTLYISRVVQPTDTNPTLRECVYYISQLAINDNVGNRLGRVVLDSYSSNDDDDDDDSSYYDPDDYDDPDYDPDDDSDGSDDDGDDYAGLGKRKRTSKRSSKPIASSSKGITTVDKYIGGGSFGKVFSGYYDNQDVAWKTCDAYKKQEEMKTLKHEAHIYSILKECQGRDIPRLFYNGYIYDGYLFALALQLIEGAHHVDPERLTKEEKKLIVNHLKSIHNCGVLHNDISEKNILYEPKSRHYFFIDFGLSEVVGSESPKLRQEERRLKKFLNL</sequence>
<dbReference type="GO" id="GO:0005524">
    <property type="term" value="F:ATP binding"/>
    <property type="evidence" value="ECO:0007669"/>
    <property type="project" value="InterPro"/>
</dbReference>
<name>A0A915YP39_9GLOM</name>
<evidence type="ECO:0000313" key="4">
    <source>
        <dbReference type="Proteomes" id="UP000684084"/>
    </source>
</evidence>
<feature type="compositionally biased region" description="Basic residues" evidence="1">
    <location>
        <begin position="301"/>
        <end position="311"/>
    </location>
</feature>
<evidence type="ECO:0000313" key="3">
    <source>
        <dbReference type="EMBL" id="CAB5303161.1"/>
    </source>
</evidence>
<gene>
    <name evidence="3" type="ORF">CHRIB12_LOCUS1015</name>
</gene>
<dbReference type="AlphaFoldDB" id="A0A915YP39"/>
<dbReference type="PANTHER" id="PTHR37171">
    <property type="entry name" value="SERINE/THREONINE-PROTEIN KINASE YRZF-RELATED"/>
    <property type="match status" value="1"/>
</dbReference>
<protein>
    <recommendedName>
        <fullName evidence="2">Protein kinase domain-containing protein</fullName>
    </recommendedName>
</protein>
<evidence type="ECO:0000259" key="2">
    <source>
        <dbReference type="PROSITE" id="PS50011"/>
    </source>
</evidence>
<dbReference type="Gene3D" id="3.30.200.20">
    <property type="entry name" value="Phosphorylase Kinase, domain 1"/>
    <property type="match status" value="1"/>
</dbReference>
<dbReference type="PANTHER" id="PTHR37171:SF1">
    <property type="entry name" value="SERINE_THREONINE-PROTEIN KINASE YRZF-RELATED"/>
    <property type="match status" value="1"/>
</dbReference>
<dbReference type="SUPFAM" id="SSF56112">
    <property type="entry name" value="Protein kinase-like (PK-like)"/>
    <property type="match status" value="1"/>
</dbReference>
<dbReference type="Proteomes" id="UP000684084">
    <property type="component" value="Unassembled WGS sequence"/>
</dbReference>